<sequence length="356" mass="38728">MTQPDVTVVTVTYNASALVLDCLASLRAQRLGDVTMDVVVVDNASSDGTADLVEARAPWVRVLRARENLGFAGGNDLALRDVTSRYVLLVNNDATLEADTVRTLVEAMDRAAPDVAAMSPTVLLAEHFRAAAPTDTRGVVTGPDGRWTPDPDGDVRLVNSTGNEVRTDGYGVDRGWLAQAAQHRPPRDVFGFTGAAALLRTAALRQVGLFDETFFMYYEDTDLSWRLRLAGWRVEHCPGAVVEHVHSASSVEGSAFFRFHDTRNRLATLTKCAPAGLVVRAVARDVVTTVSILVRRTRPAEHARTRLRALSSYAMMLPALLAERRRIGRTAAVRRRDVAAHLVPVAAAYGPYRDAG</sequence>
<comment type="caution">
    <text evidence="7">The sequence shown here is derived from an EMBL/GenBank/DDBJ whole genome shotgun (WGS) entry which is preliminary data.</text>
</comment>
<evidence type="ECO:0000313" key="8">
    <source>
        <dbReference type="Proteomes" id="UP000604241"/>
    </source>
</evidence>
<protein>
    <submittedName>
        <fullName evidence="7">Glycosyltransferase family 2 protein</fullName>
    </submittedName>
</protein>
<keyword evidence="4" id="KW-0808">Transferase</keyword>
<organism evidence="7 8">
    <name type="scientific">Cellulomonas avistercoris</name>
    <dbReference type="NCBI Taxonomy" id="2762242"/>
    <lineage>
        <taxon>Bacteria</taxon>
        <taxon>Bacillati</taxon>
        <taxon>Actinomycetota</taxon>
        <taxon>Actinomycetes</taxon>
        <taxon>Micrococcales</taxon>
        <taxon>Cellulomonadaceae</taxon>
        <taxon>Cellulomonas</taxon>
    </lineage>
</organism>
<proteinExistence type="inferred from homology"/>
<dbReference type="RefSeq" id="WP_191784851.1">
    <property type="nucleotide sequence ID" value="NZ_JACSQV010000023.1"/>
</dbReference>
<dbReference type="InterPro" id="IPR001173">
    <property type="entry name" value="Glyco_trans_2-like"/>
</dbReference>
<comment type="pathway">
    <text evidence="1">Cell wall biogenesis; cell wall polysaccharide biosynthesis.</text>
</comment>
<gene>
    <name evidence="7" type="ORF">H9657_18185</name>
</gene>
<keyword evidence="8" id="KW-1185">Reference proteome</keyword>
<evidence type="ECO:0000256" key="3">
    <source>
        <dbReference type="ARBA" id="ARBA00022676"/>
    </source>
</evidence>
<dbReference type="PANTHER" id="PTHR43179">
    <property type="entry name" value="RHAMNOSYLTRANSFERASE WBBL"/>
    <property type="match status" value="1"/>
</dbReference>
<dbReference type="EMBL" id="JACSQV010000023">
    <property type="protein sequence ID" value="MBD7920205.1"/>
    <property type="molecule type" value="Genomic_DNA"/>
</dbReference>
<dbReference type="Pfam" id="PF00535">
    <property type="entry name" value="Glycos_transf_2"/>
    <property type="match status" value="1"/>
</dbReference>
<dbReference type="PANTHER" id="PTHR43179:SF12">
    <property type="entry name" value="GALACTOFURANOSYLTRANSFERASE GLFT2"/>
    <property type="match status" value="1"/>
</dbReference>
<accession>A0ABR8QIF3</accession>
<name>A0ABR8QIF3_9CELL</name>
<evidence type="ECO:0000256" key="4">
    <source>
        <dbReference type="ARBA" id="ARBA00022679"/>
    </source>
</evidence>
<feature type="domain" description="Glycosyltransferase 2-like" evidence="6">
    <location>
        <begin position="186"/>
        <end position="245"/>
    </location>
</feature>
<dbReference type="CDD" id="cd04186">
    <property type="entry name" value="GT_2_like_c"/>
    <property type="match status" value="1"/>
</dbReference>
<dbReference type="InterPro" id="IPR029044">
    <property type="entry name" value="Nucleotide-diphossugar_trans"/>
</dbReference>
<feature type="domain" description="Glycosyltransferase 2-like" evidence="5">
    <location>
        <begin position="7"/>
        <end position="120"/>
    </location>
</feature>
<evidence type="ECO:0000259" key="5">
    <source>
        <dbReference type="Pfam" id="PF00535"/>
    </source>
</evidence>
<comment type="similarity">
    <text evidence="2">Belongs to the glycosyltransferase 2 family.</text>
</comment>
<evidence type="ECO:0000256" key="1">
    <source>
        <dbReference type="ARBA" id="ARBA00004776"/>
    </source>
</evidence>
<dbReference type="Pfam" id="PF13632">
    <property type="entry name" value="Glyco_trans_2_3"/>
    <property type="match status" value="1"/>
</dbReference>
<dbReference type="SUPFAM" id="SSF53448">
    <property type="entry name" value="Nucleotide-diphospho-sugar transferases"/>
    <property type="match status" value="1"/>
</dbReference>
<dbReference type="Gene3D" id="3.90.550.10">
    <property type="entry name" value="Spore Coat Polysaccharide Biosynthesis Protein SpsA, Chain A"/>
    <property type="match status" value="1"/>
</dbReference>
<evidence type="ECO:0000256" key="2">
    <source>
        <dbReference type="ARBA" id="ARBA00006739"/>
    </source>
</evidence>
<evidence type="ECO:0000259" key="6">
    <source>
        <dbReference type="Pfam" id="PF13632"/>
    </source>
</evidence>
<evidence type="ECO:0000313" key="7">
    <source>
        <dbReference type="EMBL" id="MBD7920205.1"/>
    </source>
</evidence>
<dbReference type="Proteomes" id="UP000604241">
    <property type="component" value="Unassembled WGS sequence"/>
</dbReference>
<keyword evidence="3" id="KW-0328">Glycosyltransferase</keyword>
<reference evidence="7 8" key="1">
    <citation type="submission" date="2020-08" db="EMBL/GenBank/DDBJ databases">
        <title>A Genomic Blueprint of the Chicken Gut Microbiome.</title>
        <authorList>
            <person name="Gilroy R."/>
            <person name="Ravi A."/>
            <person name="Getino M."/>
            <person name="Pursley I."/>
            <person name="Horton D.L."/>
            <person name="Alikhan N.-F."/>
            <person name="Baker D."/>
            <person name="Gharbi K."/>
            <person name="Hall N."/>
            <person name="Watson M."/>
            <person name="Adriaenssens E.M."/>
            <person name="Foster-Nyarko E."/>
            <person name="Jarju S."/>
            <person name="Secka A."/>
            <person name="Antonio M."/>
            <person name="Oren A."/>
            <person name="Chaudhuri R."/>
            <person name="La Ragione R.M."/>
            <person name="Hildebrand F."/>
            <person name="Pallen M.J."/>
        </authorList>
    </citation>
    <scope>NUCLEOTIDE SEQUENCE [LARGE SCALE GENOMIC DNA]</scope>
    <source>
        <strain evidence="7 8">Sa3CUA2</strain>
    </source>
</reference>